<name>A0A3M7RL45_BRAPC</name>
<gene>
    <name evidence="1" type="ORF">BpHYR1_036730</name>
</gene>
<reference evidence="1 2" key="1">
    <citation type="journal article" date="2018" name="Sci. Rep.">
        <title>Genomic signatures of local adaptation to the degree of environmental predictability in rotifers.</title>
        <authorList>
            <person name="Franch-Gras L."/>
            <person name="Hahn C."/>
            <person name="Garcia-Roger E.M."/>
            <person name="Carmona M.J."/>
            <person name="Serra M."/>
            <person name="Gomez A."/>
        </authorList>
    </citation>
    <scope>NUCLEOTIDE SEQUENCE [LARGE SCALE GENOMIC DNA]</scope>
    <source>
        <strain evidence="1">HYR1</strain>
    </source>
</reference>
<dbReference type="AlphaFoldDB" id="A0A3M7RL45"/>
<evidence type="ECO:0000313" key="1">
    <source>
        <dbReference type="EMBL" id="RNA24130.1"/>
    </source>
</evidence>
<protein>
    <submittedName>
        <fullName evidence="1">Uncharacterized protein</fullName>
    </submittedName>
</protein>
<evidence type="ECO:0000313" key="2">
    <source>
        <dbReference type="Proteomes" id="UP000276133"/>
    </source>
</evidence>
<organism evidence="1 2">
    <name type="scientific">Brachionus plicatilis</name>
    <name type="common">Marine rotifer</name>
    <name type="synonym">Brachionus muelleri</name>
    <dbReference type="NCBI Taxonomy" id="10195"/>
    <lineage>
        <taxon>Eukaryota</taxon>
        <taxon>Metazoa</taxon>
        <taxon>Spiralia</taxon>
        <taxon>Gnathifera</taxon>
        <taxon>Rotifera</taxon>
        <taxon>Eurotatoria</taxon>
        <taxon>Monogononta</taxon>
        <taxon>Pseudotrocha</taxon>
        <taxon>Ploima</taxon>
        <taxon>Brachionidae</taxon>
        <taxon>Brachionus</taxon>
    </lineage>
</organism>
<dbReference type="Proteomes" id="UP000276133">
    <property type="component" value="Unassembled WGS sequence"/>
</dbReference>
<dbReference type="EMBL" id="REGN01003167">
    <property type="protein sequence ID" value="RNA24130.1"/>
    <property type="molecule type" value="Genomic_DNA"/>
</dbReference>
<sequence>MNLNILLDLFMDAKMAPGCFIDSFYSDYYWSCDRSDYTRSKKCRTFTKNNQNYNNCDNYFIYYRS</sequence>
<keyword evidence="2" id="KW-1185">Reference proteome</keyword>
<comment type="caution">
    <text evidence="1">The sequence shown here is derived from an EMBL/GenBank/DDBJ whole genome shotgun (WGS) entry which is preliminary data.</text>
</comment>
<proteinExistence type="predicted"/>
<accession>A0A3M7RL45</accession>